<dbReference type="OrthoDB" id="9808939at2"/>
<dbReference type="GO" id="GO:0046052">
    <property type="term" value="P:UTP catabolic process"/>
    <property type="evidence" value="ECO:0007669"/>
    <property type="project" value="TreeGrafter"/>
</dbReference>
<evidence type="ECO:0000259" key="5">
    <source>
        <dbReference type="Pfam" id="PF03819"/>
    </source>
</evidence>
<dbReference type="GO" id="GO:0047693">
    <property type="term" value="F:ATP diphosphatase activity"/>
    <property type="evidence" value="ECO:0007669"/>
    <property type="project" value="UniProtKB-EC"/>
</dbReference>
<accession>A0A0M9GMP0</accession>
<dbReference type="PATRIC" id="fig|1514904.3.peg.602"/>
<sequence>MEPSNDIKRLVDIMARLRDPQNGCAWDVEQTFETIMPYTIEEAYEVADAIERGDMDDLADELGDLLLQVVYHARMAEEAGLFAFGDVVHAVTDKMIRRHPHVFGPDNTRSMTMAKGMWEKVKAQEKADKAKRQLEAGTISKRPSLLDDVPRAQPSLMRSLKLQKKAATVGFDWSEAEPILDKIHEEIGELSEAMQSGDEKHITEEYGDLLFVMVNLGRHLGIEAEAALAGTNLKFSRRFAFIEEKLDQAGKSIKDASLDEMEALWQLAKTELKPL</sequence>
<dbReference type="GO" id="GO:0046081">
    <property type="term" value="P:dUTP catabolic process"/>
    <property type="evidence" value="ECO:0007669"/>
    <property type="project" value="TreeGrafter"/>
</dbReference>
<dbReference type="FunFam" id="1.10.287.1080:FF:000003">
    <property type="entry name" value="Nucleoside triphosphate pyrophosphohydrolase"/>
    <property type="match status" value="1"/>
</dbReference>
<dbReference type="PANTHER" id="PTHR30522:SF0">
    <property type="entry name" value="NUCLEOSIDE TRIPHOSPHATE PYROPHOSPHOHYDROLASE"/>
    <property type="match status" value="1"/>
</dbReference>
<dbReference type="EMBL" id="JXMU01000011">
    <property type="protein sequence ID" value="KPB01360.1"/>
    <property type="molecule type" value="Genomic_DNA"/>
</dbReference>
<evidence type="ECO:0000313" key="6">
    <source>
        <dbReference type="EMBL" id="KPB01360.1"/>
    </source>
</evidence>
<dbReference type="PANTHER" id="PTHR30522">
    <property type="entry name" value="NUCLEOSIDE TRIPHOSPHATE PYROPHOSPHOHYDROLASE"/>
    <property type="match status" value="1"/>
</dbReference>
<dbReference type="GO" id="GO:0006203">
    <property type="term" value="P:dGTP catabolic process"/>
    <property type="evidence" value="ECO:0007669"/>
    <property type="project" value="TreeGrafter"/>
</dbReference>
<protein>
    <recommendedName>
        <fullName evidence="4">Nucleoside triphosphate pyrophosphohydrolase</fullName>
        <ecNumber evidence="3">3.6.1.8</ecNumber>
    </recommendedName>
</protein>
<dbReference type="NCBIfam" id="NF007113">
    <property type="entry name" value="PRK09562.1"/>
    <property type="match status" value="1"/>
</dbReference>
<dbReference type="GO" id="GO:0046047">
    <property type="term" value="P:TTP catabolic process"/>
    <property type="evidence" value="ECO:0007669"/>
    <property type="project" value="TreeGrafter"/>
</dbReference>
<comment type="similarity">
    <text evidence="2">Belongs to the nucleoside triphosphate pyrophosphohydrolase family.</text>
</comment>
<feature type="domain" description="NTP pyrophosphohydrolase MazG-like" evidence="5">
    <location>
        <begin position="30"/>
        <end position="103"/>
    </location>
</feature>
<dbReference type="STRING" id="1514904.SU32_08895"/>
<keyword evidence="6" id="KW-0378">Hydrolase</keyword>
<dbReference type="InterPro" id="IPR048011">
    <property type="entry name" value="NTP-PPase_MazG-like_C"/>
</dbReference>
<evidence type="ECO:0000256" key="2">
    <source>
        <dbReference type="ARBA" id="ARBA00061115"/>
    </source>
</evidence>
<dbReference type="CDD" id="cd11529">
    <property type="entry name" value="NTP-PPase_MazG_Cterm"/>
    <property type="match status" value="1"/>
</dbReference>
<dbReference type="FunFam" id="1.10.287.1080:FF:000001">
    <property type="entry name" value="Nucleoside triphosphate pyrophosphohydrolase"/>
    <property type="match status" value="1"/>
</dbReference>
<evidence type="ECO:0000256" key="4">
    <source>
        <dbReference type="ARBA" id="ARBA00074799"/>
    </source>
</evidence>
<comment type="caution">
    <text evidence="6">The sequence shown here is derived from an EMBL/GenBank/DDBJ whole genome shotgun (WGS) entry which is preliminary data.</text>
</comment>
<dbReference type="GO" id="GO:0046061">
    <property type="term" value="P:dATP catabolic process"/>
    <property type="evidence" value="ECO:0007669"/>
    <property type="project" value="TreeGrafter"/>
</dbReference>
<organism evidence="6 7">
    <name type="scientific">Ahrensia marina</name>
    <dbReference type="NCBI Taxonomy" id="1514904"/>
    <lineage>
        <taxon>Bacteria</taxon>
        <taxon>Pseudomonadati</taxon>
        <taxon>Pseudomonadota</taxon>
        <taxon>Alphaproteobacteria</taxon>
        <taxon>Hyphomicrobiales</taxon>
        <taxon>Ahrensiaceae</taxon>
        <taxon>Ahrensia</taxon>
    </lineage>
</organism>
<dbReference type="InterPro" id="IPR004518">
    <property type="entry name" value="MazG-like_dom"/>
</dbReference>
<dbReference type="NCBIfam" id="TIGR00444">
    <property type="entry name" value="mazG"/>
    <property type="match status" value="1"/>
</dbReference>
<evidence type="ECO:0000313" key="7">
    <source>
        <dbReference type="Proteomes" id="UP000038011"/>
    </source>
</evidence>
<comment type="catalytic activity">
    <reaction evidence="1">
        <text>ATP + H2O = AMP + diphosphate + H(+)</text>
        <dbReference type="Rhea" id="RHEA:14245"/>
        <dbReference type="ChEBI" id="CHEBI:15377"/>
        <dbReference type="ChEBI" id="CHEBI:15378"/>
        <dbReference type="ChEBI" id="CHEBI:30616"/>
        <dbReference type="ChEBI" id="CHEBI:33019"/>
        <dbReference type="ChEBI" id="CHEBI:456215"/>
        <dbReference type="EC" id="3.6.1.8"/>
    </reaction>
</comment>
<reference evidence="6 7" key="1">
    <citation type="submission" date="2015-01" db="EMBL/GenBank/DDBJ databases">
        <title>Ahrensia donghaiensis sp. nov., a novel dimethylsulphoniopropionate-cleavage bacterium isolated from seawater and emended descriptions of the genus Ahrensia and Ahrensia kielensis.</title>
        <authorList>
            <person name="Liu J."/>
        </authorList>
    </citation>
    <scope>NUCLEOTIDE SEQUENCE [LARGE SCALE GENOMIC DNA]</scope>
    <source>
        <strain evidence="6 7">LZD062</strain>
    </source>
</reference>
<dbReference type="AlphaFoldDB" id="A0A0M9GMP0"/>
<dbReference type="SUPFAM" id="SSF101386">
    <property type="entry name" value="all-alpha NTP pyrophosphatases"/>
    <property type="match status" value="2"/>
</dbReference>
<evidence type="ECO:0000256" key="3">
    <source>
        <dbReference type="ARBA" id="ARBA00066372"/>
    </source>
</evidence>
<dbReference type="Gene3D" id="1.10.287.1080">
    <property type="entry name" value="MazG-like"/>
    <property type="match status" value="2"/>
</dbReference>
<keyword evidence="7" id="KW-1185">Reference proteome</keyword>
<gene>
    <name evidence="6" type="ORF">SU32_08895</name>
</gene>
<dbReference type="InterPro" id="IPR011551">
    <property type="entry name" value="NTP_PyrPHydrolase_MazG"/>
</dbReference>
<dbReference type="RefSeq" id="WP_053999002.1">
    <property type="nucleotide sequence ID" value="NZ_JXMU01000011.1"/>
</dbReference>
<evidence type="ECO:0000256" key="1">
    <source>
        <dbReference type="ARBA" id="ARBA00052141"/>
    </source>
</evidence>
<feature type="domain" description="NTP pyrophosphohydrolase MazG-like" evidence="5">
    <location>
        <begin position="179"/>
        <end position="238"/>
    </location>
</feature>
<dbReference type="InterPro" id="IPR048015">
    <property type="entry name" value="NTP-PPase_MazG-like_N"/>
</dbReference>
<dbReference type="Pfam" id="PF03819">
    <property type="entry name" value="MazG"/>
    <property type="match status" value="2"/>
</dbReference>
<dbReference type="CDD" id="cd11528">
    <property type="entry name" value="NTP-PPase_MazG_Nterm"/>
    <property type="match status" value="1"/>
</dbReference>
<name>A0A0M9GMP0_9HYPH</name>
<dbReference type="Proteomes" id="UP000038011">
    <property type="component" value="Unassembled WGS sequence"/>
</dbReference>
<dbReference type="EC" id="3.6.1.8" evidence="3"/>
<dbReference type="GO" id="GO:0006950">
    <property type="term" value="P:response to stress"/>
    <property type="evidence" value="ECO:0007669"/>
    <property type="project" value="UniProtKB-ARBA"/>
</dbReference>
<proteinExistence type="inferred from homology"/>
<dbReference type="GO" id="GO:0046076">
    <property type="term" value="P:dTTP catabolic process"/>
    <property type="evidence" value="ECO:0007669"/>
    <property type="project" value="TreeGrafter"/>
</dbReference>